<organism evidence="1">
    <name type="scientific">marine metagenome</name>
    <dbReference type="NCBI Taxonomy" id="408172"/>
    <lineage>
        <taxon>unclassified sequences</taxon>
        <taxon>metagenomes</taxon>
        <taxon>ecological metagenomes</taxon>
    </lineage>
</organism>
<sequence length="311" mass="35616">QRPFFEGWYHKMVTKNGEAIAVIPGVYRSSGSDHEFAFIMIYNSVNDHVHLERFSMDDFKAYSDSYSVRIGENRFSSQGLELKINSPDISIRGNIGFSMLSPWPVTWREPGCMGWYGYVPFMECFHGILSMDHSLTGRIIYDDIEFDFGGGIGYIEKDWGRNFPRAWIWTQANHFQNRRMSLSASIAVVPYQGREFAGFIIGLLYDDYFHRFTTYRGGHIKKLEIVDSKVRWVLEQDDQHLEIRITPGKKTGCLFAPGPMDMIPKVPEYLDANVRIIFDDGSGTILEDESNIAALETVGELDDLLKMALSN</sequence>
<gene>
    <name evidence="1" type="ORF">METZ01_LOCUS207329</name>
</gene>
<evidence type="ECO:0008006" key="2">
    <source>
        <dbReference type="Google" id="ProtNLM"/>
    </source>
</evidence>
<dbReference type="PANTHER" id="PTHR35309:SF4">
    <property type="entry name" value="TOCOPHEROL CYCLASE"/>
    <property type="match status" value="1"/>
</dbReference>
<dbReference type="PANTHER" id="PTHR35309">
    <property type="match status" value="1"/>
</dbReference>
<feature type="non-terminal residue" evidence="1">
    <location>
        <position position="1"/>
    </location>
</feature>
<dbReference type="Pfam" id="PF14249">
    <property type="entry name" value="Tocopherol_cycl"/>
    <property type="match status" value="1"/>
</dbReference>
<reference evidence="1" key="1">
    <citation type="submission" date="2018-05" db="EMBL/GenBank/DDBJ databases">
        <authorList>
            <person name="Lanie J.A."/>
            <person name="Ng W.-L."/>
            <person name="Kazmierczak K.M."/>
            <person name="Andrzejewski T.M."/>
            <person name="Davidsen T.M."/>
            <person name="Wayne K.J."/>
            <person name="Tettelin H."/>
            <person name="Glass J.I."/>
            <person name="Rusch D."/>
            <person name="Podicherti R."/>
            <person name="Tsui H.-C.T."/>
            <person name="Winkler M.E."/>
        </authorList>
    </citation>
    <scope>NUCLEOTIDE SEQUENCE</scope>
</reference>
<proteinExistence type="predicted"/>
<evidence type="ECO:0000313" key="1">
    <source>
        <dbReference type="EMBL" id="SVB54475.1"/>
    </source>
</evidence>
<accession>A0A382EVL4</accession>
<dbReference type="GO" id="GO:0009976">
    <property type="term" value="F:tocopherol cyclase activity"/>
    <property type="evidence" value="ECO:0007669"/>
    <property type="project" value="InterPro"/>
</dbReference>
<dbReference type="AlphaFoldDB" id="A0A382EVL4"/>
<dbReference type="EMBL" id="UINC01046442">
    <property type="protein sequence ID" value="SVB54475.1"/>
    <property type="molecule type" value="Genomic_DNA"/>
</dbReference>
<dbReference type="SUPFAM" id="SSF159245">
    <property type="entry name" value="AttH-like"/>
    <property type="match status" value="1"/>
</dbReference>
<protein>
    <recommendedName>
        <fullName evidence="2">Tocopherol cyclase</fullName>
    </recommendedName>
</protein>
<dbReference type="InterPro" id="IPR025893">
    <property type="entry name" value="Tocopherol_cyclase"/>
</dbReference>
<name>A0A382EVL4_9ZZZZ</name>